<feature type="region of interest" description="Disordered" evidence="14">
    <location>
        <begin position="79"/>
        <end position="115"/>
    </location>
</feature>
<evidence type="ECO:0000256" key="10">
    <source>
        <dbReference type="ARBA" id="ARBA00023004"/>
    </source>
</evidence>
<reference evidence="19 20" key="1">
    <citation type="submission" date="2017-10" db="EMBL/GenBank/DDBJ databases">
        <title>A novel species of cold-tolerant Malassezia isolated from bats.</title>
        <authorList>
            <person name="Lorch J.M."/>
            <person name="Palmer J.M."/>
            <person name="Vanderwolf K.J."/>
            <person name="Schmidt K.Z."/>
            <person name="Verant M.L."/>
            <person name="Weller T.J."/>
            <person name="Blehert D.S."/>
        </authorList>
    </citation>
    <scope>NUCLEOTIDE SEQUENCE [LARGE SCALE GENOMIC DNA]</scope>
    <source>
        <strain evidence="19 20">NWHC:44797-103</strain>
    </source>
</reference>
<dbReference type="Pfam" id="PF01388">
    <property type="entry name" value="ARID"/>
    <property type="match status" value="1"/>
</dbReference>
<feature type="region of interest" description="Disordered" evidence="14">
    <location>
        <begin position="1497"/>
        <end position="1516"/>
    </location>
</feature>
<dbReference type="GO" id="GO:0003677">
    <property type="term" value="F:DNA binding"/>
    <property type="evidence" value="ECO:0007669"/>
    <property type="project" value="InterPro"/>
</dbReference>
<dbReference type="SMART" id="SM00558">
    <property type="entry name" value="JmjC"/>
    <property type="match status" value="1"/>
</dbReference>
<name>A0A2N1JEA6_9BASI</name>
<dbReference type="PROSITE" id="PS50016">
    <property type="entry name" value="ZF_PHD_2"/>
    <property type="match status" value="1"/>
</dbReference>
<evidence type="ECO:0000259" key="15">
    <source>
        <dbReference type="PROSITE" id="PS50016"/>
    </source>
</evidence>
<dbReference type="CDD" id="cd15517">
    <property type="entry name" value="PHD_TCF19_like"/>
    <property type="match status" value="1"/>
</dbReference>
<evidence type="ECO:0000256" key="7">
    <source>
        <dbReference type="ARBA" id="ARBA00022771"/>
    </source>
</evidence>
<dbReference type="InterPro" id="IPR003347">
    <property type="entry name" value="JmjC_dom"/>
</dbReference>
<dbReference type="PROSITE" id="PS01359">
    <property type="entry name" value="ZF_PHD_1"/>
    <property type="match status" value="2"/>
</dbReference>
<dbReference type="Pfam" id="PF21323">
    <property type="entry name" value="KDM5_C-hel"/>
    <property type="match status" value="1"/>
</dbReference>
<feature type="compositionally biased region" description="Basic and acidic residues" evidence="14">
    <location>
        <begin position="1714"/>
        <end position="1723"/>
    </location>
</feature>
<dbReference type="Proteomes" id="UP000232875">
    <property type="component" value="Unassembled WGS sequence"/>
</dbReference>
<evidence type="ECO:0000256" key="3">
    <source>
        <dbReference type="ARBA" id="ARBA00006801"/>
    </source>
</evidence>
<keyword evidence="20" id="KW-1185">Reference proteome</keyword>
<evidence type="ECO:0000259" key="18">
    <source>
        <dbReference type="PROSITE" id="PS51184"/>
    </source>
</evidence>
<protein>
    <recommendedName>
        <fullName evidence="4">[histone H3]-trimethyl-L-lysine(4) demethylase</fullName>
        <ecNumber evidence="4">1.14.11.67</ecNumber>
    </recommendedName>
</protein>
<evidence type="ECO:0000256" key="12">
    <source>
        <dbReference type="ARBA" id="ARBA00048734"/>
    </source>
</evidence>
<feature type="domain" description="ARID" evidence="16">
    <location>
        <begin position="234"/>
        <end position="315"/>
    </location>
</feature>
<comment type="subcellular location">
    <subcellularLocation>
        <location evidence="2">Nucleus</location>
    </subcellularLocation>
</comment>
<dbReference type="SMART" id="SM00249">
    <property type="entry name" value="PHD"/>
    <property type="match status" value="2"/>
</dbReference>
<dbReference type="InterPro" id="IPR019786">
    <property type="entry name" value="Zinc_finger_PHD-type_CS"/>
</dbReference>
<evidence type="ECO:0000313" key="19">
    <source>
        <dbReference type="EMBL" id="PKI84873.1"/>
    </source>
</evidence>
<evidence type="ECO:0000256" key="6">
    <source>
        <dbReference type="ARBA" id="ARBA00022737"/>
    </source>
</evidence>
<evidence type="ECO:0000259" key="17">
    <source>
        <dbReference type="PROSITE" id="PS51183"/>
    </source>
</evidence>
<evidence type="ECO:0000256" key="2">
    <source>
        <dbReference type="ARBA" id="ARBA00004123"/>
    </source>
</evidence>
<dbReference type="GO" id="GO:0005634">
    <property type="term" value="C:nucleus"/>
    <property type="evidence" value="ECO:0007669"/>
    <property type="project" value="UniProtKB-SubCell"/>
</dbReference>
<dbReference type="SMART" id="SM01014">
    <property type="entry name" value="ARID"/>
    <property type="match status" value="1"/>
</dbReference>
<evidence type="ECO:0000256" key="5">
    <source>
        <dbReference type="ARBA" id="ARBA00022723"/>
    </source>
</evidence>
<dbReference type="CDD" id="cd16100">
    <property type="entry name" value="ARID"/>
    <property type="match status" value="1"/>
</dbReference>
<keyword evidence="7 13" id="KW-0863">Zinc-finger</keyword>
<dbReference type="InterPro" id="IPR001965">
    <property type="entry name" value="Znf_PHD"/>
</dbReference>
<feature type="region of interest" description="Disordered" evidence="14">
    <location>
        <begin position="1"/>
        <end position="54"/>
    </location>
</feature>
<dbReference type="PROSITE" id="PS51011">
    <property type="entry name" value="ARID"/>
    <property type="match status" value="1"/>
</dbReference>
<dbReference type="PROSITE" id="PS51183">
    <property type="entry name" value="JMJN"/>
    <property type="match status" value="1"/>
</dbReference>
<dbReference type="SUPFAM" id="SSF57903">
    <property type="entry name" value="FYVE/PHD zinc finger"/>
    <property type="match status" value="2"/>
</dbReference>
<sequence>MMQMCGSLDALPPRSPPRSEEPNGTASPSRRHTTRSSGAPRSPHPPPSPAKRNRAPELVSCLDIGQYIDGVEAHIAQRGMDAGGAARRSKTQPQGRTDSGVPTPPHAQLHPTRKARAKVRVPPLVYDTVEPACVRDGAPAPIATAATTPRHPVRTTSRVFALPEAPVFYPTWDEFQDPLQYIEWTARASGGNAAACGLAKIVPPEGWCMDFVVDEQQFRFRTRVQRLSELSAEGRVAQNYREQLEQFHAQQGQGKVGVPYIAGAPIDFYALKLAAARAAPHWDRIATALGCPADAAPTLKQAYESLVAPFELFLRDTKHGMPRRGASKLNACAACDTQDARGTVQCAECEKRFHLACHTPPLGKAPRRRWVCAACLVNTDFGFEDGETHSLHSFWQRCASFQQLWAQRAARRAPQDADAWLRLFTRRNTDATVLQDEDLVEAEFWRLVHTTQELVDVEYGADVHSTVHGSASPTMERHALNPYARSGWNLNNMPIAPASLLRYIKSEISGMTAPWIYIGMMFSAFCWHNEDHYTYSINYQHVGATKTWYGVPGEDAEKFEAAMQRIAPELFDSNPDLLLQLVTMMSPELAVAEGVRVYAVNQRPNEFVVTYPKGYHAGFNHGFNVNEAVNFALPNWAMDGLACARRYQQFARQPVFSHDELLVTVALHSTNLHTALWLHAPFREMVSRELEGRATVRALICAARDAKDELAPHDRLEHEAQCAHCKALCYLSQVVGDAGQVACLQHAAAVLGEDAACWHLRLRIADDALESQAAKIAERAAVPRSWQQRVRKFLCQHPRPPLRTLVALVQEGDRIAAQEEKTTPLAELASLHGFLQRAMPIVEQAQQFLSRRHGKRAEVPVRARRSAHKKDSPTQEAPVLNADRSKAALFALWAHVPQLPFEAPELLALESVVEQVSAFERSAARFLDTDAEARDAQKRVDDAERTAAQGALLHVHLPQVEALRRWVAHVKWFVELRGIQGTFLSMEDVQELLHEGASSGIPTDHAKMHELRARLERGDAWAARAAALLDAPEITRAAVDALLGVDVDVAMPERVRASVRSLQHKAAQWHALAADLYSDTAVSRLDEARELLEGAHAARVPIPYAHELGQGIALHDRWEDEVGAILRKYMRAKPKDEPASLARAFCERTIRTASAAKLAVFEAQLGGSQEKPGLLEVVAVAPCICCEKLHPRTDTVQCDECGTRFHNKCVDARCRKGALYVCPLCDAKALQPLAKKRHDVSQLPLVALLQNPVFQRDKFRFLPSTYSALQAAVRATVEFGVAVTTRIRSGALPKELLDKGGVAQVTPLLREVLRRALGCPVDVLLIADATPNPHVPCVLEALLPAFGVLEDGPGPLAKRAAPGKRLRRARLVLREDRAPVSDRIANIHCFCGIADTDQMTHACIWIEAPLPPGERLVCPLCTVRMRRKYPYAEVRVLDLTEPGPDDAAQHRFVDVHASLQSHTRPVVRTQPWAGPRRVLLHLVQFVPAEKEGELGAAPKRARLEPPPPPSPPTAQLRLPLSDLMYRGVTKSMMERHSIGWNGRALVYYSPHGPVIELGATIELDEDDMDGTKLIHAKIAAQHPASVHTTQREPCAASIASPPQPLGMPLHETPRQQAVPLQTIAAPPGRPPGQLAAHAPLLQEPMPQPRTSTLDPYTAPLGAPMLRPPPFEMRRMPRPDMPPSYCPPLCQELPMFAREPHGMAFAPLRAPPSDARPRAPHGDLAHASFSTWHP</sequence>
<keyword evidence="10" id="KW-0408">Iron</keyword>
<dbReference type="Pfam" id="PF02928">
    <property type="entry name" value="zf-C5HC2"/>
    <property type="match status" value="1"/>
</dbReference>
<dbReference type="Pfam" id="PF00628">
    <property type="entry name" value="PHD"/>
    <property type="match status" value="1"/>
</dbReference>
<comment type="similarity">
    <text evidence="3">Belongs to the JARID1 histone demethylase family.</text>
</comment>
<dbReference type="InterPro" id="IPR001606">
    <property type="entry name" value="ARID_dom"/>
</dbReference>
<dbReference type="GO" id="GO:0008270">
    <property type="term" value="F:zinc ion binding"/>
    <property type="evidence" value="ECO:0007669"/>
    <property type="project" value="UniProtKB-KW"/>
</dbReference>
<keyword evidence="5" id="KW-0479">Metal-binding</keyword>
<dbReference type="Pfam" id="PF02375">
    <property type="entry name" value="JmjN"/>
    <property type="match status" value="1"/>
</dbReference>
<dbReference type="PANTHER" id="PTHR10694">
    <property type="entry name" value="LYSINE-SPECIFIC DEMETHYLASE"/>
    <property type="match status" value="1"/>
</dbReference>
<keyword evidence="11" id="KW-0539">Nucleus</keyword>
<evidence type="ECO:0000256" key="13">
    <source>
        <dbReference type="PROSITE-ProRule" id="PRU00146"/>
    </source>
</evidence>
<evidence type="ECO:0000256" key="1">
    <source>
        <dbReference type="ARBA" id="ARBA00001954"/>
    </source>
</evidence>
<feature type="domain" description="JmjC" evidence="18">
    <location>
        <begin position="482"/>
        <end position="648"/>
    </location>
</feature>
<dbReference type="Pfam" id="PF02373">
    <property type="entry name" value="JmjC"/>
    <property type="match status" value="1"/>
</dbReference>
<feature type="domain" description="JmjN" evidence="17">
    <location>
        <begin position="165"/>
        <end position="210"/>
    </location>
</feature>
<dbReference type="EC" id="1.14.11.67" evidence="4"/>
<comment type="catalytic activity">
    <reaction evidence="12">
        <text>N(6),N(6),N(6)-trimethyl-L-lysyl(4)-[histone H3] + 3 2-oxoglutarate + 3 O2 = L-lysyl(4)-[histone H3] + 3 formaldehyde + 3 succinate + 3 CO2</text>
        <dbReference type="Rhea" id="RHEA:60208"/>
        <dbReference type="Rhea" id="RHEA-COMP:15537"/>
        <dbReference type="Rhea" id="RHEA-COMP:15547"/>
        <dbReference type="ChEBI" id="CHEBI:15379"/>
        <dbReference type="ChEBI" id="CHEBI:16526"/>
        <dbReference type="ChEBI" id="CHEBI:16810"/>
        <dbReference type="ChEBI" id="CHEBI:16842"/>
        <dbReference type="ChEBI" id="CHEBI:29969"/>
        <dbReference type="ChEBI" id="CHEBI:30031"/>
        <dbReference type="ChEBI" id="CHEBI:61961"/>
        <dbReference type="EC" id="1.14.11.67"/>
    </reaction>
</comment>
<feature type="domain" description="PHD-type" evidence="15">
    <location>
        <begin position="329"/>
        <end position="378"/>
    </location>
</feature>
<dbReference type="InterPro" id="IPR048615">
    <property type="entry name" value="KDM5_C-hel"/>
</dbReference>
<organism evidence="19 20">
    <name type="scientific">Malassezia vespertilionis</name>
    <dbReference type="NCBI Taxonomy" id="2020962"/>
    <lineage>
        <taxon>Eukaryota</taxon>
        <taxon>Fungi</taxon>
        <taxon>Dikarya</taxon>
        <taxon>Basidiomycota</taxon>
        <taxon>Ustilaginomycotina</taxon>
        <taxon>Malasseziomycetes</taxon>
        <taxon>Malasseziales</taxon>
        <taxon>Malasseziaceae</taxon>
        <taxon>Malassezia</taxon>
    </lineage>
</organism>
<keyword evidence="9" id="KW-0560">Oxidoreductase</keyword>
<dbReference type="GO" id="GO:0000785">
    <property type="term" value="C:chromatin"/>
    <property type="evidence" value="ECO:0007669"/>
    <property type="project" value="TreeGrafter"/>
</dbReference>
<dbReference type="PANTHER" id="PTHR10694:SF33">
    <property type="entry name" value="LYSINE-SPECIFIC DEMETHYLASE 5"/>
    <property type="match status" value="1"/>
</dbReference>
<comment type="cofactor">
    <cofactor evidence="1">
        <name>Fe(2+)</name>
        <dbReference type="ChEBI" id="CHEBI:29033"/>
    </cofactor>
</comment>
<evidence type="ECO:0000256" key="11">
    <source>
        <dbReference type="ARBA" id="ARBA00023242"/>
    </source>
</evidence>
<dbReference type="SMART" id="SM00545">
    <property type="entry name" value="JmjN"/>
    <property type="match status" value="1"/>
</dbReference>
<evidence type="ECO:0000256" key="9">
    <source>
        <dbReference type="ARBA" id="ARBA00023002"/>
    </source>
</evidence>
<dbReference type="EMBL" id="KZ454988">
    <property type="protein sequence ID" value="PKI84873.1"/>
    <property type="molecule type" value="Genomic_DNA"/>
</dbReference>
<dbReference type="STRING" id="2020962.A0A2N1JEA6"/>
<dbReference type="Pfam" id="PF08429">
    <property type="entry name" value="PLU-1"/>
    <property type="match status" value="1"/>
</dbReference>
<evidence type="ECO:0000256" key="8">
    <source>
        <dbReference type="ARBA" id="ARBA00022833"/>
    </source>
</evidence>
<dbReference type="InterPro" id="IPR036431">
    <property type="entry name" value="ARID_dom_sf"/>
</dbReference>
<dbReference type="GO" id="GO:0006355">
    <property type="term" value="P:regulation of DNA-templated transcription"/>
    <property type="evidence" value="ECO:0007669"/>
    <property type="project" value="TreeGrafter"/>
</dbReference>
<dbReference type="InterPro" id="IPR011011">
    <property type="entry name" value="Znf_FYVE_PHD"/>
</dbReference>
<proteinExistence type="inferred from homology"/>
<dbReference type="InterPro" id="IPR013637">
    <property type="entry name" value="Lys_sp_deMease-like_dom"/>
</dbReference>
<dbReference type="GO" id="GO:0034647">
    <property type="term" value="F:histone H3K4me/H3K4me2/H3K4me3 demethylase activity"/>
    <property type="evidence" value="ECO:0007669"/>
    <property type="project" value="UniProtKB-EC"/>
</dbReference>
<dbReference type="SMART" id="SM00501">
    <property type="entry name" value="BRIGHT"/>
    <property type="match status" value="1"/>
</dbReference>
<dbReference type="InterPro" id="IPR019787">
    <property type="entry name" value="Znf_PHD-finger"/>
</dbReference>
<accession>A0A2N1JEA6</accession>
<dbReference type="Gene3D" id="2.60.120.650">
    <property type="entry name" value="Cupin"/>
    <property type="match status" value="2"/>
</dbReference>
<evidence type="ECO:0000259" key="16">
    <source>
        <dbReference type="PROSITE" id="PS51011"/>
    </source>
</evidence>
<keyword evidence="8" id="KW-0862">Zinc</keyword>
<dbReference type="SUPFAM" id="SSF46774">
    <property type="entry name" value="ARID-like"/>
    <property type="match status" value="1"/>
</dbReference>
<dbReference type="SUPFAM" id="SSF51197">
    <property type="entry name" value="Clavaminate synthase-like"/>
    <property type="match status" value="1"/>
</dbReference>
<evidence type="ECO:0000256" key="4">
    <source>
        <dbReference type="ARBA" id="ARBA00012902"/>
    </source>
</evidence>
<dbReference type="PROSITE" id="PS51184">
    <property type="entry name" value="JMJC"/>
    <property type="match status" value="1"/>
</dbReference>
<gene>
    <name evidence="19" type="ORF">MVES_001282</name>
</gene>
<dbReference type="InterPro" id="IPR004198">
    <property type="entry name" value="Znf_C5HC2"/>
</dbReference>
<dbReference type="Gene3D" id="3.30.40.10">
    <property type="entry name" value="Zinc/RING finger domain, C3HC4 (zinc finger)"/>
    <property type="match status" value="1"/>
</dbReference>
<dbReference type="OrthoDB" id="1678912at2759"/>
<dbReference type="InterPro" id="IPR003349">
    <property type="entry name" value="JmjN"/>
</dbReference>
<dbReference type="Gene3D" id="1.10.150.60">
    <property type="entry name" value="ARID DNA-binding domain"/>
    <property type="match status" value="1"/>
</dbReference>
<evidence type="ECO:0000313" key="20">
    <source>
        <dbReference type="Proteomes" id="UP000232875"/>
    </source>
</evidence>
<feature type="region of interest" description="Disordered" evidence="14">
    <location>
        <begin position="1707"/>
        <end position="1733"/>
    </location>
</feature>
<keyword evidence="6" id="KW-0677">Repeat</keyword>
<evidence type="ECO:0000256" key="14">
    <source>
        <dbReference type="SAM" id="MobiDB-lite"/>
    </source>
</evidence>
<dbReference type="InterPro" id="IPR013083">
    <property type="entry name" value="Znf_RING/FYVE/PHD"/>
</dbReference>